<evidence type="ECO:0000256" key="1">
    <source>
        <dbReference type="SAM" id="MobiDB-lite"/>
    </source>
</evidence>
<name>A0ABD0UA32_DENTH</name>
<feature type="region of interest" description="Disordered" evidence="1">
    <location>
        <begin position="286"/>
        <end position="365"/>
    </location>
</feature>
<evidence type="ECO:0000313" key="3">
    <source>
        <dbReference type="Proteomes" id="UP001552299"/>
    </source>
</evidence>
<feature type="region of interest" description="Disordered" evidence="1">
    <location>
        <begin position="1"/>
        <end position="21"/>
    </location>
</feature>
<evidence type="ECO:0000313" key="2">
    <source>
        <dbReference type="EMBL" id="KAL0909634.1"/>
    </source>
</evidence>
<proteinExistence type="predicted"/>
<dbReference type="EMBL" id="JANQDX010000016">
    <property type="protein sequence ID" value="KAL0909634.1"/>
    <property type="molecule type" value="Genomic_DNA"/>
</dbReference>
<keyword evidence="3" id="KW-1185">Reference proteome</keyword>
<reference evidence="2 3" key="1">
    <citation type="journal article" date="2024" name="Plant Biotechnol. J.">
        <title>Dendrobium thyrsiflorum genome and its molecular insights into genes involved in important horticultural traits.</title>
        <authorList>
            <person name="Chen B."/>
            <person name="Wang J.Y."/>
            <person name="Zheng P.J."/>
            <person name="Li K.L."/>
            <person name="Liang Y.M."/>
            <person name="Chen X.F."/>
            <person name="Zhang C."/>
            <person name="Zhao X."/>
            <person name="He X."/>
            <person name="Zhang G.Q."/>
            <person name="Liu Z.J."/>
            <person name="Xu Q."/>
        </authorList>
    </citation>
    <scope>NUCLEOTIDE SEQUENCE [LARGE SCALE GENOMIC DNA]</scope>
    <source>
        <strain evidence="2">GZMU011</strain>
    </source>
</reference>
<comment type="caution">
    <text evidence="2">The sequence shown here is derived from an EMBL/GenBank/DDBJ whole genome shotgun (WGS) entry which is preliminary data.</text>
</comment>
<protein>
    <submittedName>
        <fullName evidence="2">Uncharacterized protein</fullName>
    </submittedName>
</protein>
<accession>A0ABD0UA32</accession>
<feature type="compositionally biased region" description="Polar residues" evidence="1">
    <location>
        <begin position="1"/>
        <end position="19"/>
    </location>
</feature>
<feature type="compositionally biased region" description="Basic residues" evidence="1">
    <location>
        <begin position="347"/>
        <end position="365"/>
    </location>
</feature>
<dbReference type="Proteomes" id="UP001552299">
    <property type="component" value="Unassembled WGS sequence"/>
</dbReference>
<dbReference type="AlphaFoldDB" id="A0ABD0UA32"/>
<organism evidence="2 3">
    <name type="scientific">Dendrobium thyrsiflorum</name>
    <name type="common">Pinecone-like raceme dendrobium</name>
    <name type="synonym">Orchid</name>
    <dbReference type="NCBI Taxonomy" id="117978"/>
    <lineage>
        <taxon>Eukaryota</taxon>
        <taxon>Viridiplantae</taxon>
        <taxon>Streptophyta</taxon>
        <taxon>Embryophyta</taxon>
        <taxon>Tracheophyta</taxon>
        <taxon>Spermatophyta</taxon>
        <taxon>Magnoliopsida</taxon>
        <taxon>Liliopsida</taxon>
        <taxon>Asparagales</taxon>
        <taxon>Orchidaceae</taxon>
        <taxon>Epidendroideae</taxon>
        <taxon>Malaxideae</taxon>
        <taxon>Dendrobiinae</taxon>
        <taxon>Dendrobium</taxon>
    </lineage>
</organism>
<gene>
    <name evidence="2" type="ORF">M5K25_020520</name>
</gene>
<sequence length="365" mass="39346">MASQTSFTIFESNKNSSIDGGQKNGCVGRTLEGEMSQIKATVDDRLCSMEGKVSDLHEMVKKILDNQNQMAASETRCPVGRNTNSEIHRSENGIKIIEETSGRYEERRGYGRHEPRGADWEKEGLVMDAGNIPIHQGKVHDTSSPSNSSGSGALLFSSAASLSFSAAGSSSVFSVEAVSGVIVTGFDVIGEHTGADHDRNIIVPFCGKPPGSEGHSRNRLPTVPLDGKTIGVVPFDGETTGKRTRATLPFLIQQEVALSAPIDVIGVFSQTKGKEETLEHQEFTENFGSLPASPPFRGKLRETEPPATLEKNVHGAAPGSLPTALEKSAHGRLSGAPLTPKIEFYPPRRRHRTGFPSHHAWKKRA</sequence>